<protein>
    <recommendedName>
        <fullName evidence="9">CRISPR-associated endoribonuclease Cas2</fullName>
        <ecNumber evidence="9">3.1.-.-</ecNumber>
    </recommendedName>
</protein>
<dbReference type="GO" id="GO:0004521">
    <property type="term" value="F:RNA endonuclease activity"/>
    <property type="evidence" value="ECO:0007669"/>
    <property type="project" value="InterPro"/>
</dbReference>
<comment type="cofactor">
    <cofactor evidence="1 9">
        <name>Mg(2+)</name>
        <dbReference type="ChEBI" id="CHEBI:18420"/>
    </cofactor>
</comment>
<evidence type="ECO:0000313" key="11">
    <source>
        <dbReference type="Proteomes" id="UP000264002"/>
    </source>
</evidence>
<keyword evidence="4 9" id="KW-0479">Metal-binding</keyword>
<name>A0A372MHZ3_9SPIR</name>
<dbReference type="EC" id="3.1.-.-" evidence="9"/>
<proteinExistence type="inferred from homology"/>
<comment type="caution">
    <text evidence="10">The sequence shown here is derived from an EMBL/GenBank/DDBJ whole genome shotgun (WGS) entry which is preliminary data.</text>
</comment>
<comment type="subunit">
    <text evidence="9">Homodimer, forms a heterotetramer with a Cas1 homodimer.</text>
</comment>
<evidence type="ECO:0000313" key="10">
    <source>
        <dbReference type="EMBL" id="RFU95401.1"/>
    </source>
</evidence>
<accession>A0A372MHZ3</accession>
<keyword evidence="8 9" id="KW-0051">Antiviral defense</keyword>
<keyword evidence="6 9" id="KW-0378">Hydrolase</keyword>
<evidence type="ECO:0000256" key="1">
    <source>
        <dbReference type="ARBA" id="ARBA00001946"/>
    </source>
</evidence>
<reference evidence="11" key="1">
    <citation type="submission" date="2018-08" db="EMBL/GenBank/DDBJ databases">
        <authorList>
            <person name="Grouzdev D.S."/>
            <person name="Krutkina M.S."/>
        </authorList>
    </citation>
    <scope>NUCLEOTIDE SEQUENCE [LARGE SCALE GENOMIC DNA]</scope>
    <source>
        <strain evidence="11">4-11</strain>
    </source>
</reference>
<dbReference type="NCBIfam" id="TIGR01573">
    <property type="entry name" value="cas2"/>
    <property type="match status" value="1"/>
</dbReference>
<evidence type="ECO:0000256" key="7">
    <source>
        <dbReference type="ARBA" id="ARBA00022842"/>
    </source>
</evidence>
<comment type="function">
    <text evidence="9">CRISPR (clustered regularly interspaced short palindromic repeat), is an adaptive immune system that provides protection against mobile genetic elements (viruses, transposable elements and conjugative plasmids). CRISPR clusters contain sequences complementary to antecedent mobile elements and target invading nucleic acids. CRISPR clusters are transcribed and processed into CRISPR RNA (crRNA). Functions as a ssRNA-specific endoribonuclease. Involved in the integration of spacer DNA into the CRISPR cassette.</text>
</comment>
<reference evidence="10 11" key="2">
    <citation type="submission" date="2018-09" db="EMBL/GenBank/DDBJ databases">
        <title>Genome of Sphaerochaeta halotolerans strain 4-11.</title>
        <authorList>
            <person name="Nazina T.N."/>
            <person name="Sokolova D.S."/>
        </authorList>
    </citation>
    <scope>NUCLEOTIDE SEQUENCE [LARGE SCALE GENOMIC DNA]</scope>
    <source>
        <strain evidence="10 11">4-11</strain>
    </source>
</reference>
<evidence type="ECO:0000256" key="5">
    <source>
        <dbReference type="ARBA" id="ARBA00022759"/>
    </source>
</evidence>
<keyword evidence="11" id="KW-1185">Reference proteome</keyword>
<dbReference type="RefSeq" id="WP_117329812.1">
    <property type="nucleotide sequence ID" value="NZ_QUWK01000004.1"/>
</dbReference>
<keyword evidence="5 9" id="KW-0255">Endonuclease</keyword>
<keyword evidence="3 9" id="KW-0540">Nuclease</keyword>
<dbReference type="Pfam" id="PF09827">
    <property type="entry name" value="CRISPR_Cas2"/>
    <property type="match status" value="1"/>
</dbReference>
<dbReference type="HAMAP" id="MF_01471">
    <property type="entry name" value="Cas2"/>
    <property type="match status" value="1"/>
</dbReference>
<evidence type="ECO:0000256" key="2">
    <source>
        <dbReference type="ARBA" id="ARBA00009959"/>
    </source>
</evidence>
<dbReference type="GO" id="GO:0043571">
    <property type="term" value="P:maintenance of CRISPR repeat elements"/>
    <property type="evidence" value="ECO:0007669"/>
    <property type="project" value="UniProtKB-UniRule"/>
</dbReference>
<dbReference type="Proteomes" id="UP000264002">
    <property type="component" value="Unassembled WGS sequence"/>
</dbReference>
<dbReference type="GO" id="GO:0051607">
    <property type="term" value="P:defense response to virus"/>
    <property type="evidence" value="ECO:0007669"/>
    <property type="project" value="UniProtKB-UniRule"/>
</dbReference>
<evidence type="ECO:0000256" key="6">
    <source>
        <dbReference type="ARBA" id="ARBA00022801"/>
    </source>
</evidence>
<evidence type="ECO:0000256" key="8">
    <source>
        <dbReference type="ARBA" id="ARBA00023118"/>
    </source>
</evidence>
<dbReference type="GO" id="GO:0046872">
    <property type="term" value="F:metal ion binding"/>
    <property type="evidence" value="ECO:0007669"/>
    <property type="project" value="UniProtKB-UniRule"/>
</dbReference>
<comment type="similarity">
    <text evidence="2 9">Belongs to the CRISPR-associated endoribonuclease Cas2 protein family.</text>
</comment>
<organism evidence="10 11">
    <name type="scientific">Sphaerochaeta halotolerans</name>
    <dbReference type="NCBI Taxonomy" id="2293840"/>
    <lineage>
        <taxon>Bacteria</taxon>
        <taxon>Pseudomonadati</taxon>
        <taxon>Spirochaetota</taxon>
        <taxon>Spirochaetia</taxon>
        <taxon>Spirochaetales</taxon>
        <taxon>Sphaerochaetaceae</taxon>
        <taxon>Sphaerochaeta</taxon>
    </lineage>
</organism>
<evidence type="ECO:0000256" key="4">
    <source>
        <dbReference type="ARBA" id="ARBA00022723"/>
    </source>
</evidence>
<dbReference type="InterPro" id="IPR019199">
    <property type="entry name" value="Virulence_VapD/CRISPR_Cas2"/>
</dbReference>
<feature type="binding site" evidence="9">
    <location>
        <position position="8"/>
    </location>
    <ligand>
        <name>Mg(2+)</name>
        <dbReference type="ChEBI" id="CHEBI:18420"/>
        <note>catalytic</note>
    </ligand>
</feature>
<sequence length="101" mass="11666">MRVIVMFDLPVLTSAQRKAYRKFRKWLVGAGFVMLQESIYSKLVLNPTAAQFLKAQIRSQEVKEGIVQVMVISEKQYENIEFIVGEVQSDTLSDMRRLVIL</sequence>
<keyword evidence="7 9" id="KW-0460">Magnesium</keyword>
<evidence type="ECO:0000256" key="3">
    <source>
        <dbReference type="ARBA" id="ARBA00022722"/>
    </source>
</evidence>
<dbReference type="InterPro" id="IPR021127">
    <property type="entry name" value="CRISPR_associated_Cas2"/>
</dbReference>
<dbReference type="SUPFAM" id="SSF143430">
    <property type="entry name" value="TTP0101/SSO1404-like"/>
    <property type="match status" value="1"/>
</dbReference>
<dbReference type="EMBL" id="QUWK01000004">
    <property type="protein sequence ID" value="RFU95401.1"/>
    <property type="molecule type" value="Genomic_DNA"/>
</dbReference>
<dbReference type="OrthoDB" id="9791737at2"/>
<dbReference type="GO" id="GO:0016787">
    <property type="term" value="F:hydrolase activity"/>
    <property type="evidence" value="ECO:0007669"/>
    <property type="project" value="UniProtKB-KW"/>
</dbReference>
<gene>
    <name evidence="9 10" type="primary">cas2</name>
    <name evidence="10" type="ORF">DYP60_05135</name>
</gene>
<dbReference type="AlphaFoldDB" id="A0A372MHZ3"/>
<evidence type="ECO:0000256" key="9">
    <source>
        <dbReference type="HAMAP-Rule" id="MF_01471"/>
    </source>
</evidence>